<evidence type="ECO:0000313" key="3">
    <source>
        <dbReference type="Proteomes" id="UP000204647"/>
    </source>
</evidence>
<protein>
    <submittedName>
        <fullName evidence="2">Uncharacterized protein</fullName>
    </submittedName>
</protein>
<dbReference type="Proteomes" id="UP000204647">
    <property type="component" value="Segment"/>
</dbReference>
<name>A0A0K2D112_9CAUD</name>
<evidence type="ECO:0000313" key="2">
    <source>
        <dbReference type="EMBL" id="ALA13413.1"/>
    </source>
</evidence>
<feature type="transmembrane region" description="Helical" evidence="1">
    <location>
        <begin position="60"/>
        <end position="81"/>
    </location>
</feature>
<feature type="transmembrane region" description="Helical" evidence="1">
    <location>
        <begin position="101"/>
        <end position="127"/>
    </location>
</feature>
<keyword evidence="3" id="KW-1185">Reference proteome</keyword>
<sequence>MLTMIINYDARGKDAWVEYTPFTKVPMQDESVFMYQNIKEEIMSAKGMQKLKKIKQAKKIIKMSLSILGASASLTTRTFASGVTGNTPLLNPLNPGIMVEYGLQIAFIAVGVAVALSIVLLVIAGTLRMFRKSHEANVWTQDIIKGITQVLISVPSIYIIYRVASYLFRNLNFLSLGF</sequence>
<proteinExistence type="predicted"/>
<reference evidence="2 3" key="1">
    <citation type="journal article" date="2015" name="Genome Announc.">
        <title>Genome Sequences of Two Bacillus cereus Group Bacteriophages, Eyuki and AvesoBmore.</title>
        <authorList>
            <person name="Erill I."/>
            <person name="Caruso S.M."/>
        </authorList>
    </citation>
    <scope>NUCLEOTIDE SEQUENCE [LARGE SCALE GENOMIC DNA]</scope>
</reference>
<dbReference type="EMBL" id="KT307976">
    <property type="protein sequence ID" value="ALA13413.1"/>
    <property type="molecule type" value="Genomic_DNA"/>
</dbReference>
<dbReference type="RefSeq" id="YP_009206579.1">
    <property type="nucleotide sequence ID" value="NC_028887.1"/>
</dbReference>
<feature type="transmembrane region" description="Helical" evidence="1">
    <location>
        <begin position="147"/>
        <end position="168"/>
    </location>
</feature>
<organism evidence="2 3">
    <name type="scientific">Bacillus phage AvesoBmore</name>
    <dbReference type="NCBI Taxonomy" id="1698451"/>
    <lineage>
        <taxon>Viruses</taxon>
        <taxon>Duplodnaviria</taxon>
        <taxon>Heunggongvirae</taxon>
        <taxon>Uroviricota</taxon>
        <taxon>Caudoviricetes</taxon>
        <taxon>Herelleviridae</taxon>
        <taxon>Bastillevirinae</taxon>
        <taxon>Bequatrovirus</taxon>
        <taxon>Bequatrovirus avesobmore</taxon>
    </lineage>
</organism>
<gene>
    <name evidence="2" type="ORF">AVESOBMORE_224</name>
</gene>
<evidence type="ECO:0000256" key="1">
    <source>
        <dbReference type="SAM" id="Phobius"/>
    </source>
</evidence>
<keyword evidence="1" id="KW-0812">Transmembrane</keyword>
<accession>A0A0K2D112</accession>
<dbReference type="KEGG" id="vg:26633012"/>
<dbReference type="GeneID" id="26633012"/>
<dbReference type="OrthoDB" id="15514at10239"/>
<keyword evidence="1" id="KW-1133">Transmembrane helix</keyword>
<keyword evidence="1" id="KW-0472">Membrane</keyword>